<evidence type="ECO:0000256" key="7">
    <source>
        <dbReference type="SAM" id="MobiDB-lite"/>
    </source>
</evidence>
<dbReference type="CDD" id="cd00250">
    <property type="entry name" value="CAS_like"/>
    <property type="match status" value="1"/>
</dbReference>
<comment type="caution">
    <text evidence="10">The sequence shown here is derived from an EMBL/GenBank/DDBJ whole genome shotgun (WGS) entry which is preliminary data.</text>
</comment>
<dbReference type="Gene3D" id="3.30.2020.30">
    <property type="match status" value="1"/>
</dbReference>
<dbReference type="Proteomes" id="UP000581135">
    <property type="component" value="Unassembled WGS sequence"/>
</dbReference>
<dbReference type="PANTHER" id="PTHR10696">
    <property type="entry name" value="GAMMA-BUTYROBETAINE HYDROXYLASE-RELATED"/>
    <property type="match status" value="1"/>
</dbReference>
<dbReference type="InterPro" id="IPR003819">
    <property type="entry name" value="TauD/TfdA-like"/>
</dbReference>
<evidence type="ECO:0000256" key="1">
    <source>
        <dbReference type="ARBA" id="ARBA00001954"/>
    </source>
</evidence>
<evidence type="ECO:0000259" key="9">
    <source>
        <dbReference type="Pfam" id="PF06155"/>
    </source>
</evidence>
<evidence type="ECO:0000256" key="6">
    <source>
        <dbReference type="ARBA" id="ARBA00023004"/>
    </source>
</evidence>
<dbReference type="AlphaFoldDB" id="A0A839SYT3"/>
<dbReference type="PANTHER" id="PTHR10696:SF25">
    <property type="entry name" value="OXIDOREDUCTASE AIM17-RELATED"/>
    <property type="match status" value="1"/>
</dbReference>
<dbReference type="GO" id="GO:0046872">
    <property type="term" value="F:metal ion binding"/>
    <property type="evidence" value="ECO:0007669"/>
    <property type="project" value="UniProtKB-KW"/>
</dbReference>
<proteinExistence type="inferred from homology"/>
<keyword evidence="3" id="KW-0479">Metal-binding</keyword>
<dbReference type="InterPro" id="IPR038492">
    <property type="entry name" value="GBBH-like_N_sf"/>
</dbReference>
<gene>
    <name evidence="10" type="ORF">FHR98_003084</name>
</gene>
<sequence length="403" mass="45245">MIAPASQAGSSLQARNAPRPDMADPAPYPLVSRLVGLEATDDAVKALWDDHRESQFHAVWLRDNCACATCRHPATQERTFLLLDAEQPSLRAATILPGGHLEATFADGHTSSFDAGWLRAKAYDAWALAERDQPPVEWAADMEIPRFPFAEVMMGSEGLARWLKGLLETGIAIVTEAPAESGRLFEIVNRVQNPKETNFGTLFEVFSKPKPNSSAYTSLGLEPHADLVNWACPPDFQALFCIENSTGGGRSIFVNAMTVTEALRLQDPEAFTLLSEVPVEFRFQDETCDLRHLAPVVELDRQGRIRRLRFNNWLRNQTCAPVESMAAWYRAYAKLWSLIRDRRYQLRPRLAPGEMVIFDNVRVLHGREAYDANAGRRNLEGCYLDRDWVTSCLRLTDREAAAL</sequence>
<dbReference type="RefSeq" id="WP_183417597.1">
    <property type="nucleotide sequence ID" value="NZ_JACHXA010000010.1"/>
</dbReference>
<comment type="cofactor">
    <cofactor evidence="1">
        <name>Fe(2+)</name>
        <dbReference type="ChEBI" id="CHEBI:29033"/>
    </cofactor>
</comment>
<protein>
    <submittedName>
        <fullName evidence="10">Gamma-butyrobetaine dioxygenase</fullName>
        <ecNumber evidence="10">1.14.11.1</ecNumber>
    </submittedName>
</protein>
<feature type="domain" description="TauD/TfdA-like" evidence="8">
    <location>
        <begin position="140"/>
        <end position="383"/>
    </location>
</feature>
<dbReference type="EC" id="1.14.11.1" evidence="10"/>
<reference evidence="10 11" key="1">
    <citation type="submission" date="2020-08" db="EMBL/GenBank/DDBJ databases">
        <title>Genomic Encyclopedia of Type Strains, Phase III (KMG-III): the genomes of soil and plant-associated and newly described type strains.</title>
        <authorList>
            <person name="Whitman W."/>
        </authorList>
    </citation>
    <scope>NUCLEOTIDE SEQUENCE [LARGE SCALE GENOMIC DNA]</scope>
    <source>
        <strain evidence="10 11">CECT 8803</strain>
    </source>
</reference>
<dbReference type="SUPFAM" id="SSF51197">
    <property type="entry name" value="Clavaminate synthase-like"/>
    <property type="match status" value="1"/>
</dbReference>
<evidence type="ECO:0000256" key="4">
    <source>
        <dbReference type="ARBA" id="ARBA00022964"/>
    </source>
</evidence>
<evidence type="ECO:0000256" key="5">
    <source>
        <dbReference type="ARBA" id="ARBA00023002"/>
    </source>
</evidence>
<evidence type="ECO:0000313" key="10">
    <source>
        <dbReference type="EMBL" id="MBB3066774.1"/>
    </source>
</evidence>
<evidence type="ECO:0000259" key="8">
    <source>
        <dbReference type="Pfam" id="PF02668"/>
    </source>
</evidence>
<dbReference type="Pfam" id="PF02668">
    <property type="entry name" value="TauD"/>
    <property type="match status" value="1"/>
</dbReference>
<feature type="region of interest" description="Disordered" evidence="7">
    <location>
        <begin position="1"/>
        <end position="25"/>
    </location>
</feature>
<dbReference type="FunFam" id="3.30.2020.30:FF:000002">
    <property type="entry name" value="Putative gamma-butyrobetaine dioxygenase"/>
    <property type="match status" value="1"/>
</dbReference>
<dbReference type="EMBL" id="JACHXA010000010">
    <property type="protein sequence ID" value="MBB3066774.1"/>
    <property type="molecule type" value="Genomic_DNA"/>
</dbReference>
<name>A0A839SYT3_9PROT</name>
<dbReference type="InterPro" id="IPR010376">
    <property type="entry name" value="GBBH-like_N"/>
</dbReference>
<keyword evidence="6" id="KW-0408">Iron</keyword>
<keyword evidence="5 10" id="KW-0560">Oxidoreductase</keyword>
<evidence type="ECO:0000313" key="11">
    <source>
        <dbReference type="Proteomes" id="UP000581135"/>
    </source>
</evidence>
<dbReference type="InterPro" id="IPR050411">
    <property type="entry name" value="AlphaKG_dependent_hydroxylases"/>
</dbReference>
<organism evidence="10 11">
    <name type="scientific">Limibacillus halophilus</name>
    <dbReference type="NCBI Taxonomy" id="1579333"/>
    <lineage>
        <taxon>Bacteria</taxon>
        <taxon>Pseudomonadati</taxon>
        <taxon>Pseudomonadota</taxon>
        <taxon>Alphaproteobacteria</taxon>
        <taxon>Rhodospirillales</taxon>
        <taxon>Rhodovibrionaceae</taxon>
        <taxon>Limibacillus</taxon>
    </lineage>
</organism>
<dbReference type="GO" id="GO:0008336">
    <property type="term" value="F:gamma-butyrobetaine dioxygenase activity"/>
    <property type="evidence" value="ECO:0007669"/>
    <property type="project" value="UniProtKB-EC"/>
</dbReference>
<dbReference type="Pfam" id="PF06155">
    <property type="entry name" value="GBBH-like_N"/>
    <property type="match status" value="1"/>
</dbReference>
<dbReference type="InterPro" id="IPR042098">
    <property type="entry name" value="TauD-like_sf"/>
</dbReference>
<keyword evidence="11" id="KW-1185">Reference proteome</keyword>
<accession>A0A839SYT3</accession>
<feature type="domain" description="Gamma-butyrobetaine hydroxylase-like N-terminal" evidence="9">
    <location>
        <begin position="39"/>
        <end position="119"/>
    </location>
</feature>
<dbReference type="GO" id="GO:0045329">
    <property type="term" value="P:carnitine biosynthetic process"/>
    <property type="evidence" value="ECO:0007669"/>
    <property type="project" value="TreeGrafter"/>
</dbReference>
<evidence type="ECO:0000256" key="3">
    <source>
        <dbReference type="ARBA" id="ARBA00022723"/>
    </source>
</evidence>
<dbReference type="Gene3D" id="3.60.130.10">
    <property type="entry name" value="Clavaminate synthase-like"/>
    <property type="match status" value="1"/>
</dbReference>
<keyword evidence="4 10" id="KW-0223">Dioxygenase</keyword>
<evidence type="ECO:0000256" key="2">
    <source>
        <dbReference type="ARBA" id="ARBA00008654"/>
    </source>
</evidence>
<comment type="similarity">
    <text evidence="2">Belongs to the gamma-BBH/TMLD family.</text>
</comment>